<feature type="domain" description="PHA accumulation regulator DNA-binding N-terminal" evidence="1">
    <location>
        <begin position="5"/>
        <end position="63"/>
    </location>
</feature>
<keyword evidence="3" id="KW-1185">Reference proteome</keyword>
<reference evidence="2" key="2">
    <citation type="journal article" date="2023" name="Microbiome">
        <title>Synthase-selected sorting approach identifies a beta-lactone synthase in a nudibranch symbiotic bacterium.</title>
        <authorList>
            <person name="Dzunkova M."/>
            <person name="La Clair J.J."/>
            <person name="Tyml T."/>
            <person name="Doud D."/>
            <person name="Schulz F."/>
            <person name="Piquer-Esteban S."/>
            <person name="Porcel Sanchis D."/>
            <person name="Osborn A."/>
            <person name="Robinson D."/>
            <person name="Louie K.B."/>
            <person name="Bowen B.P."/>
            <person name="Bowers R.M."/>
            <person name="Lee J."/>
            <person name="Arnau V."/>
            <person name="Diaz-Villanueva W."/>
            <person name="Stepanauskas R."/>
            <person name="Gosliner T."/>
            <person name="Date S.V."/>
            <person name="Northen T.R."/>
            <person name="Cheng J.F."/>
            <person name="Burkart M.D."/>
            <person name="Woyke T."/>
        </authorList>
    </citation>
    <scope>NUCLEOTIDE SEQUENCE</scope>
    <source>
        <strain evidence="2">Df01</strain>
    </source>
</reference>
<dbReference type="Proteomes" id="UP001168167">
    <property type="component" value="Unassembled WGS sequence"/>
</dbReference>
<organism evidence="2 3">
    <name type="scientific">Candidatus Doriopsillibacter californiensis</name>
    <dbReference type="NCBI Taxonomy" id="2970740"/>
    <lineage>
        <taxon>Bacteria</taxon>
        <taxon>Pseudomonadati</taxon>
        <taxon>Pseudomonadota</taxon>
        <taxon>Gammaproteobacteria</taxon>
        <taxon>Candidatus Tethybacterales</taxon>
        <taxon>Candidatus Persebacteraceae</taxon>
        <taxon>Candidatus Doriopsillibacter</taxon>
    </lineage>
</organism>
<reference evidence="2" key="1">
    <citation type="submission" date="2022-08" db="EMBL/GenBank/DDBJ databases">
        <authorList>
            <person name="Dzunkova M."/>
            <person name="La Clair J."/>
            <person name="Tyml T."/>
            <person name="Doud D."/>
            <person name="Schulz F."/>
            <person name="Piquer S."/>
            <person name="Porcel Sanchis D."/>
            <person name="Osborn A."/>
            <person name="Robinson D."/>
            <person name="Louie K.B."/>
            <person name="Bowen B.P."/>
            <person name="Bowers R."/>
            <person name="Lee J."/>
            <person name="Arnau Llombart V."/>
            <person name="Diaz Villanueva W."/>
            <person name="Gosliner T."/>
            <person name="Northen T."/>
            <person name="Cheng J.-F."/>
            <person name="Burkart M.D."/>
            <person name="Woyke T."/>
        </authorList>
    </citation>
    <scope>NUCLEOTIDE SEQUENCE</scope>
    <source>
        <strain evidence="2">Df01</strain>
    </source>
</reference>
<evidence type="ECO:0000313" key="3">
    <source>
        <dbReference type="Proteomes" id="UP001168167"/>
    </source>
</evidence>
<evidence type="ECO:0000259" key="1">
    <source>
        <dbReference type="Pfam" id="PF07879"/>
    </source>
</evidence>
<protein>
    <submittedName>
        <fullName evidence="2">Polyhydroxyalkanoate synthesis repressor PhaR</fullName>
    </submittedName>
</protein>
<dbReference type="Pfam" id="PF07879">
    <property type="entry name" value="PHB_acc_N"/>
    <property type="match status" value="1"/>
</dbReference>
<comment type="caution">
    <text evidence="2">The sequence shown here is derived from an EMBL/GenBank/DDBJ whole genome shotgun (WGS) entry which is preliminary data.</text>
</comment>
<accession>A0ABT7QNC6</accession>
<sequence>MTERVIKKYSNRRLYDTLQSRYITLNELKAMVVNGEKFRICESKTNEDLTCATLLQVLLSEEGDKKPVFSESSLRNLVVFMNGPMRGPMSIYLEQCLPIFVEAQSKLEERFGSSLGASEIENIAVLQSKMTRQILEQYVFHGIENFLGAQQQMQQNMKDMMTGNMFGMPNFFKPPDKE</sequence>
<name>A0ABT7QNC6_9GAMM</name>
<dbReference type="InterPro" id="IPR012909">
    <property type="entry name" value="PHA_DNA-bd_N"/>
</dbReference>
<dbReference type="EMBL" id="JANQAO010000004">
    <property type="protein sequence ID" value="MDM5148147.1"/>
    <property type="molecule type" value="Genomic_DNA"/>
</dbReference>
<gene>
    <name evidence="2" type="ORF">NQX30_07200</name>
</gene>
<proteinExistence type="predicted"/>
<evidence type="ECO:0000313" key="2">
    <source>
        <dbReference type="EMBL" id="MDM5148147.1"/>
    </source>
</evidence>